<dbReference type="EMBL" id="JBFOLK010000001">
    <property type="protein sequence ID" value="KAL2541767.1"/>
    <property type="molecule type" value="Genomic_DNA"/>
</dbReference>
<evidence type="ECO:0000256" key="1">
    <source>
        <dbReference type="SAM" id="MobiDB-lite"/>
    </source>
</evidence>
<reference evidence="3" key="1">
    <citation type="submission" date="2024-07" db="EMBL/GenBank/DDBJ databases">
        <title>Two chromosome-level genome assemblies of Korean endemic species Abeliophyllum distichum and Forsythia ovata (Oleaceae).</title>
        <authorList>
            <person name="Jang H."/>
        </authorList>
    </citation>
    <scope>NUCLEOTIDE SEQUENCE [LARGE SCALE GENOMIC DNA]</scope>
</reference>
<protein>
    <submittedName>
        <fullName evidence="2">Uncharacterized protein</fullName>
    </submittedName>
</protein>
<proteinExistence type="predicted"/>
<name>A0ABD1VWI6_9LAMI</name>
<organism evidence="2 3">
    <name type="scientific">Abeliophyllum distichum</name>
    <dbReference type="NCBI Taxonomy" id="126358"/>
    <lineage>
        <taxon>Eukaryota</taxon>
        <taxon>Viridiplantae</taxon>
        <taxon>Streptophyta</taxon>
        <taxon>Embryophyta</taxon>
        <taxon>Tracheophyta</taxon>
        <taxon>Spermatophyta</taxon>
        <taxon>Magnoliopsida</taxon>
        <taxon>eudicotyledons</taxon>
        <taxon>Gunneridae</taxon>
        <taxon>Pentapetalae</taxon>
        <taxon>asterids</taxon>
        <taxon>lamiids</taxon>
        <taxon>Lamiales</taxon>
        <taxon>Oleaceae</taxon>
        <taxon>Forsythieae</taxon>
        <taxon>Abeliophyllum</taxon>
    </lineage>
</organism>
<accession>A0ABD1VWI6</accession>
<gene>
    <name evidence="2" type="ORF">Adt_02745</name>
</gene>
<feature type="region of interest" description="Disordered" evidence="1">
    <location>
        <begin position="47"/>
        <end position="66"/>
    </location>
</feature>
<keyword evidence="3" id="KW-1185">Reference proteome</keyword>
<sequence>MPCAVAAASSSPMFTPSPRKLSPIFCKPATSPPPLSLSPLPIAIRKPFNNREDGGEDSSSKVMILKRKRPPRIDIPALNMSSDINKKIEDKEVDRLSEVEVEGEGYSVYCKRGKRGGVMEDRYSAVLDLQGDSKQAFFRCI</sequence>
<comment type="caution">
    <text evidence="2">The sequence shown here is derived from an EMBL/GenBank/DDBJ whole genome shotgun (WGS) entry which is preliminary data.</text>
</comment>
<evidence type="ECO:0000313" key="2">
    <source>
        <dbReference type="EMBL" id="KAL2541767.1"/>
    </source>
</evidence>
<evidence type="ECO:0000313" key="3">
    <source>
        <dbReference type="Proteomes" id="UP001604336"/>
    </source>
</evidence>
<dbReference type="AlphaFoldDB" id="A0ABD1VWI6"/>
<dbReference type="Proteomes" id="UP001604336">
    <property type="component" value="Unassembled WGS sequence"/>
</dbReference>